<evidence type="ECO:0000313" key="5">
    <source>
        <dbReference type="Proteomes" id="UP000255167"/>
    </source>
</evidence>
<feature type="domain" description="Copper amine oxidase catalytic" evidence="3">
    <location>
        <begin position="3"/>
        <end position="86"/>
    </location>
</feature>
<keyword evidence="1 2" id="KW-0801">TPQ</keyword>
<feature type="modified residue" description="2',4',5'-topaquinone" evidence="1">
    <location>
        <position position="67"/>
    </location>
</feature>
<dbReference type="PANTHER" id="PTHR10638:SF41">
    <property type="entry name" value="AMINE OXIDASE"/>
    <property type="match status" value="1"/>
</dbReference>
<evidence type="ECO:0000313" key="4">
    <source>
        <dbReference type="EMBL" id="STW38976.1"/>
    </source>
</evidence>
<organism evidence="4 5">
    <name type="scientific">Klebsiella pneumoniae</name>
    <dbReference type="NCBI Taxonomy" id="573"/>
    <lineage>
        <taxon>Bacteria</taxon>
        <taxon>Pseudomonadati</taxon>
        <taxon>Pseudomonadota</taxon>
        <taxon>Gammaproteobacteria</taxon>
        <taxon>Enterobacterales</taxon>
        <taxon>Enterobacteriaceae</taxon>
        <taxon>Klebsiella/Raoultella group</taxon>
        <taxon>Klebsiella</taxon>
        <taxon>Klebsiella pneumoniae complex</taxon>
    </lineage>
</organism>
<evidence type="ECO:0000256" key="2">
    <source>
        <dbReference type="RuleBase" id="RU000672"/>
    </source>
</evidence>
<dbReference type="AlphaFoldDB" id="A0A378F3M7"/>
<dbReference type="Pfam" id="PF01179">
    <property type="entry name" value="Cu_amine_oxid"/>
    <property type="match status" value="1"/>
</dbReference>
<keyword evidence="2" id="KW-0186">Copper</keyword>
<dbReference type="GO" id="GO:0048038">
    <property type="term" value="F:quinone binding"/>
    <property type="evidence" value="ECO:0007669"/>
    <property type="project" value="InterPro"/>
</dbReference>
<accession>A0A378F3M7</accession>
<dbReference type="GO" id="GO:0005507">
    <property type="term" value="F:copper ion binding"/>
    <property type="evidence" value="ECO:0007669"/>
    <property type="project" value="InterPro"/>
</dbReference>
<evidence type="ECO:0000256" key="1">
    <source>
        <dbReference type="PIRSR" id="PIRSR600269-51"/>
    </source>
</evidence>
<sequence length="90" mass="10568">MQPSNAVLLDETIADYTGKPTTIPGAVAIFERYSGPEYKHLEMGQTQRQHRTPGSWWYAGSSTVGNYDYIFDWVFHDNGHHRYRCRRHRH</sequence>
<dbReference type="EMBL" id="UGNC01000004">
    <property type="protein sequence ID" value="STW38976.1"/>
    <property type="molecule type" value="Genomic_DNA"/>
</dbReference>
<proteinExistence type="inferred from homology"/>
<dbReference type="Gene3D" id="2.70.98.20">
    <property type="entry name" value="Copper amine oxidase, catalytic domain"/>
    <property type="match status" value="1"/>
</dbReference>
<evidence type="ECO:0000259" key="3">
    <source>
        <dbReference type="Pfam" id="PF01179"/>
    </source>
</evidence>
<dbReference type="GO" id="GO:0009308">
    <property type="term" value="P:amine metabolic process"/>
    <property type="evidence" value="ECO:0007669"/>
    <property type="project" value="UniProtKB-UniRule"/>
</dbReference>
<name>A0A378F3M7_KLEPN</name>
<comment type="similarity">
    <text evidence="2">Belongs to the copper/topaquinone oxidase family.</text>
</comment>
<gene>
    <name evidence="4" type="primary">maoA_3</name>
    <name evidence="4" type="ORF">NCTC9617_00497</name>
</gene>
<comment type="cofactor">
    <cofactor evidence="2">
        <name>Cu cation</name>
        <dbReference type="ChEBI" id="CHEBI:23378"/>
    </cofactor>
    <text evidence="2">Contains 1 topaquinone per subunit.</text>
</comment>
<keyword evidence="2" id="KW-0479">Metal-binding</keyword>
<comment type="PTM">
    <text evidence="1 2">Topaquinone (TPQ) is generated by copper-dependent autoxidation of a specific tyrosyl residue.</text>
</comment>
<dbReference type="Proteomes" id="UP000255167">
    <property type="component" value="Unassembled WGS sequence"/>
</dbReference>
<dbReference type="InterPro" id="IPR015798">
    <property type="entry name" value="Cu_amine_oxidase_C"/>
</dbReference>
<dbReference type="GO" id="GO:0008131">
    <property type="term" value="F:primary methylamine oxidase activity"/>
    <property type="evidence" value="ECO:0007669"/>
    <property type="project" value="InterPro"/>
</dbReference>
<dbReference type="InterPro" id="IPR036460">
    <property type="entry name" value="Cu_amine_oxidase_C_sf"/>
</dbReference>
<protein>
    <recommendedName>
        <fullName evidence="2">Amine oxidase</fullName>
        <ecNumber evidence="2">1.4.3.-</ecNumber>
    </recommendedName>
</protein>
<dbReference type="InterPro" id="IPR000269">
    <property type="entry name" value="Cu_amine_oxidase"/>
</dbReference>
<reference evidence="4 5" key="1">
    <citation type="submission" date="2018-06" db="EMBL/GenBank/DDBJ databases">
        <authorList>
            <consortium name="Pathogen Informatics"/>
            <person name="Doyle S."/>
        </authorList>
    </citation>
    <scope>NUCLEOTIDE SEQUENCE [LARGE SCALE GENOMIC DNA]</scope>
    <source>
        <strain evidence="4 5">NCTC9617</strain>
    </source>
</reference>
<keyword evidence="2 4" id="KW-0560">Oxidoreductase</keyword>
<dbReference type="EC" id="1.4.3.-" evidence="2"/>
<dbReference type="SUPFAM" id="SSF49998">
    <property type="entry name" value="Amine oxidase catalytic domain"/>
    <property type="match status" value="1"/>
</dbReference>
<dbReference type="PANTHER" id="PTHR10638">
    <property type="entry name" value="COPPER AMINE OXIDASE"/>
    <property type="match status" value="1"/>
</dbReference>